<protein>
    <submittedName>
        <fullName evidence="1">Uncharacterized protein</fullName>
    </submittedName>
</protein>
<keyword evidence="2" id="KW-1185">Reference proteome</keyword>
<reference evidence="1" key="2">
    <citation type="submission" date="2020-09" db="EMBL/GenBank/DDBJ databases">
        <authorList>
            <person name="Sun Q."/>
            <person name="Zhou Y."/>
        </authorList>
    </citation>
    <scope>NUCLEOTIDE SEQUENCE</scope>
    <source>
        <strain evidence="1">CGMCC 1.15360</strain>
    </source>
</reference>
<sequence length="58" mass="6019">MLTRSAGDFQNGAGFGHELRKTFGNRLAIALGSRRVAFQPLPAVGGIMACIAAITTSV</sequence>
<accession>A0A916YYN7</accession>
<evidence type="ECO:0000313" key="2">
    <source>
        <dbReference type="Proteomes" id="UP000612349"/>
    </source>
</evidence>
<evidence type="ECO:0000313" key="1">
    <source>
        <dbReference type="EMBL" id="GGD67598.1"/>
    </source>
</evidence>
<name>A0A916YYN7_9SPHN</name>
<dbReference type="EMBL" id="BMIP01000003">
    <property type="protein sequence ID" value="GGD67598.1"/>
    <property type="molecule type" value="Genomic_DNA"/>
</dbReference>
<comment type="caution">
    <text evidence="1">The sequence shown here is derived from an EMBL/GenBank/DDBJ whole genome shotgun (WGS) entry which is preliminary data.</text>
</comment>
<organism evidence="1 2">
    <name type="scientific">Croceicoccus mobilis</name>
    <dbReference type="NCBI Taxonomy" id="1703339"/>
    <lineage>
        <taxon>Bacteria</taxon>
        <taxon>Pseudomonadati</taxon>
        <taxon>Pseudomonadota</taxon>
        <taxon>Alphaproteobacteria</taxon>
        <taxon>Sphingomonadales</taxon>
        <taxon>Erythrobacteraceae</taxon>
        <taxon>Croceicoccus</taxon>
    </lineage>
</organism>
<reference evidence="1" key="1">
    <citation type="journal article" date="2014" name="Int. J. Syst. Evol. Microbiol.">
        <title>Complete genome sequence of Corynebacterium casei LMG S-19264T (=DSM 44701T), isolated from a smear-ripened cheese.</title>
        <authorList>
            <consortium name="US DOE Joint Genome Institute (JGI-PGF)"/>
            <person name="Walter F."/>
            <person name="Albersmeier A."/>
            <person name="Kalinowski J."/>
            <person name="Ruckert C."/>
        </authorList>
    </citation>
    <scope>NUCLEOTIDE SEQUENCE</scope>
    <source>
        <strain evidence="1">CGMCC 1.15360</strain>
    </source>
</reference>
<dbReference type="AlphaFoldDB" id="A0A916YYN7"/>
<gene>
    <name evidence="1" type="ORF">GCM10010990_16360</name>
</gene>
<dbReference type="Proteomes" id="UP000612349">
    <property type="component" value="Unassembled WGS sequence"/>
</dbReference>
<proteinExistence type="predicted"/>